<gene>
    <name evidence="2" type="ORF">O3P69_015608</name>
</gene>
<dbReference type="GO" id="GO:0006887">
    <property type="term" value="P:exocytosis"/>
    <property type="evidence" value="ECO:0007669"/>
    <property type="project" value="TreeGrafter"/>
</dbReference>
<feature type="domain" description="Lethal giant larvae homologue 2" evidence="1">
    <location>
        <begin position="8"/>
        <end position="59"/>
    </location>
</feature>
<comment type="caution">
    <text evidence="2">The sequence shown here is derived from an EMBL/GenBank/DDBJ whole genome shotgun (WGS) entry which is preliminary data.</text>
</comment>
<accession>A0AAW0SIC5</accession>
<proteinExistence type="predicted"/>
<dbReference type="AlphaFoldDB" id="A0AAW0SIC5"/>
<dbReference type="GO" id="GO:0031201">
    <property type="term" value="C:SNARE complex"/>
    <property type="evidence" value="ECO:0007669"/>
    <property type="project" value="TreeGrafter"/>
</dbReference>
<dbReference type="GO" id="GO:0005096">
    <property type="term" value="F:GTPase activator activity"/>
    <property type="evidence" value="ECO:0007669"/>
    <property type="project" value="TreeGrafter"/>
</dbReference>
<dbReference type="InterPro" id="IPR013577">
    <property type="entry name" value="LLGL2"/>
</dbReference>
<dbReference type="GO" id="GO:0045159">
    <property type="term" value="F:myosin II binding"/>
    <property type="evidence" value="ECO:0007669"/>
    <property type="project" value="TreeGrafter"/>
</dbReference>
<evidence type="ECO:0000313" key="3">
    <source>
        <dbReference type="Proteomes" id="UP001487740"/>
    </source>
</evidence>
<dbReference type="GO" id="GO:0019905">
    <property type="term" value="F:syntaxin binding"/>
    <property type="evidence" value="ECO:0007669"/>
    <property type="project" value="TreeGrafter"/>
</dbReference>
<sequence length="146" mass="15561">MEWTGLSSFIIVVQGRSATVLEVEHTVLDFATLSERSPYVVVVLLHSDLVVVDLLSPGNPCCENLCSMDVHESSVTCCTYLADCPTGLTPVLCSLGARGRGGDVTGSKDSLTRSGQSLWGDDLDSSIQDHLPLDDLDWMSLGNGGM</sequence>
<evidence type="ECO:0000313" key="2">
    <source>
        <dbReference type="EMBL" id="KAK8375155.1"/>
    </source>
</evidence>
<evidence type="ECO:0000259" key="1">
    <source>
        <dbReference type="Pfam" id="PF08366"/>
    </source>
</evidence>
<dbReference type="Pfam" id="PF08366">
    <property type="entry name" value="LLGL"/>
    <property type="match status" value="1"/>
</dbReference>
<dbReference type="PANTHER" id="PTHR10241:SF25">
    <property type="entry name" value="TOMOSYN, ISOFORM C"/>
    <property type="match status" value="1"/>
</dbReference>
<dbReference type="EMBL" id="JARAKH010000067">
    <property type="protein sequence ID" value="KAK8375155.1"/>
    <property type="molecule type" value="Genomic_DNA"/>
</dbReference>
<dbReference type="Proteomes" id="UP001487740">
    <property type="component" value="Unassembled WGS sequence"/>
</dbReference>
<dbReference type="PANTHER" id="PTHR10241">
    <property type="entry name" value="LETHAL 2 GIANT LARVAE PROTEIN"/>
    <property type="match status" value="1"/>
</dbReference>
<dbReference type="GO" id="GO:0006893">
    <property type="term" value="P:Golgi to plasma membrane transport"/>
    <property type="evidence" value="ECO:0007669"/>
    <property type="project" value="TreeGrafter"/>
</dbReference>
<reference evidence="2 3" key="1">
    <citation type="submission" date="2023-03" db="EMBL/GenBank/DDBJ databases">
        <title>High-quality genome of Scylla paramamosain provides insights in environmental adaptation.</title>
        <authorList>
            <person name="Zhang L."/>
        </authorList>
    </citation>
    <scope>NUCLEOTIDE SEQUENCE [LARGE SCALE GENOMIC DNA]</scope>
    <source>
        <strain evidence="2">LZ_2023a</strain>
        <tissue evidence="2">Muscle</tissue>
    </source>
</reference>
<name>A0AAW0SIC5_SCYPA</name>
<keyword evidence="3" id="KW-1185">Reference proteome</keyword>
<organism evidence="2 3">
    <name type="scientific">Scylla paramamosain</name>
    <name type="common">Mud crab</name>
    <dbReference type="NCBI Taxonomy" id="85552"/>
    <lineage>
        <taxon>Eukaryota</taxon>
        <taxon>Metazoa</taxon>
        <taxon>Ecdysozoa</taxon>
        <taxon>Arthropoda</taxon>
        <taxon>Crustacea</taxon>
        <taxon>Multicrustacea</taxon>
        <taxon>Malacostraca</taxon>
        <taxon>Eumalacostraca</taxon>
        <taxon>Eucarida</taxon>
        <taxon>Decapoda</taxon>
        <taxon>Pleocyemata</taxon>
        <taxon>Brachyura</taxon>
        <taxon>Eubrachyura</taxon>
        <taxon>Portunoidea</taxon>
        <taxon>Portunidae</taxon>
        <taxon>Portuninae</taxon>
        <taxon>Scylla</taxon>
    </lineage>
</organism>
<dbReference type="GO" id="GO:0005886">
    <property type="term" value="C:plasma membrane"/>
    <property type="evidence" value="ECO:0007669"/>
    <property type="project" value="TreeGrafter"/>
</dbReference>
<protein>
    <recommendedName>
        <fullName evidence="1">Lethal giant larvae homologue 2 domain-containing protein</fullName>
    </recommendedName>
</protein>